<dbReference type="Gene3D" id="3.40.190.170">
    <property type="entry name" value="Bacterial extracellular solute-binding protein, family 7"/>
    <property type="match status" value="1"/>
</dbReference>
<keyword evidence="1" id="KW-0732">Signal</keyword>
<dbReference type="InterPro" id="IPR038404">
    <property type="entry name" value="TRAP_DctP_sf"/>
</dbReference>
<dbReference type="InterPro" id="IPR018389">
    <property type="entry name" value="DctP_fam"/>
</dbReference>
<dbReference type="Pfam" id="PF03480">
    <property type="entry name" value="DctP"/>
    <property type="match status" value="1"/>
</dbReference>
<keyword evidence="3" id="KW-1185">Reference proteome</keyword>
<evidence type="ECO:0000313" key="3">
    <source>
        <dbReference type="Proteomes" id="UP000191931"/>
    </source>
</evidence>
<accession>A0A1W1HB60</accession>
<proteinExistence type="predicted"/>
<sequence length="350" mass="39222">MKIQSKIKRTLVIVLSIACFIACFSFPAFSKTYRWQPSSWLPSGISWDSIAYMSEYVKKMSDGRIIMKPSAPGAIVPVAEQLEAVSMGVLQACFIWPGYFPGQLPVAFTHGDCMAAPKTVAEMRELYEQYEDGRIMKILRQEYAKHGVHLVGNVYWLLDNLMISKKPLNGVKDIDGLKFRSSELIALQLAKLGAGTIWTPADEIYTMLSTGGVDAITFSHAADMVDMGFHEVTKYWVKYPTAVGPASDAFIVNLKTWEGLSDDLKAILEAACEIGTARNIFQAELNISKAWELVKGKGIEIVEWSEEDARILAGTAREVVPEKYMKDEAFKEIFTITEKWAVEKGYWDKK</sequence>
<evidence type="ECO:0000313" key="2">
    <source>
        <dbReference type="EMBL" id="SLM29720.1"/>
    </source>
</evidence>
<protein>
    <submittedName>
        <fullName evidence="2">DctP6</fullName>
    </submittedName>
</protein>
<dbReference type="GO" id="GO:0055085">
    <property type="term" value="P:transmembrane transport"/>
    <property type="evidence" value="ECO:0007669"/>
    <property type="project" value="InterPro"/>
</dbReference>
<organism evidence="2 3">
    <name type="scientific">Desulfamplus magnetovallimortis</name>
    <dbReference type="NCBI Taxonomy" id="1246637"/>
    <lineage>
        <taxon>Bacteria</taxon>
        <taxon>Pseudomonadati</taxon>
        <taxon>Thermodesulfobacteriota</taxon>
        <taxon>Desulfobacteria</taxon>
        <taxon>Desulfobacterales</taxon>
        <taxon>Desulfobacteraceae</taxon>
        <taxon>Desulfamplus</taxon>
    </lineage>
</organism>
<dbReference type="RefSeq" id="WP_080806852.1">
    <property type="nucleotide sequence ID" value="NZ_LT828555.1"/>
</dbReference>
<dbReference type="AlphaFoldDB" id="A0A1W1HB60"/>
<gene>
    <name evidence="2" type="primary">dctP</name>
    <name evidence="2" type="ORF">MTBBW1_1940047</name>
</gene>
<dbReference type="CDD" id="cd13683">
    <property type="entry name" value="PBP2_TRAP_DctP6_7"/>
    <property type="match status" value="1"/>
</dbReference>
<dbReference type="PANTHER" id="PTHR33376">
    <property type="match status" value="1"/>
</dbReference>
<dbReference type="EMBL" id="FWEV01000106">
    <property type="protein sequence ID" value="SLM29720.1"/>
    <property type="molecule type" value="Genomic_DNA"/>
</dbReference>
<dbReference type="STRING" id="1246637.MTBBW1_1940047"/>
<dbReference type="NCBIfam" id="NF037995">
    <property type="entry name" value="TRAP_S1"/>
    <property type="match status" value="1"/>
</dbReference>
<dbReference type="Proteomes" id="UP000191931">
    <property type="component" value="Unassembled WGS sequence"/>
</dbReference>
<dbReference type="PANTHER" id="PTHR33376:SF5">
    <property type="entry name" value="EXTRACYTOPLASMIC SOLUTE RECEPTOR PROTEIN"/>
    <property type="match status" value="1"/>
</dbReference>
<evidence type="ECO:0000256" key="1">
    <source>
        <dbReference type="ARBA" id="ARBA00022729"/>
    </source>
</evidence>
<dbReference type="OrthoDB" id="9783941at2"/>
<name>A0A1W1HB60_9BACT</name>
<reference evidence="2 3" key="1">
    <citation type="submission" date="2017-03" db="EMBL/GenBank/DDBJ databases">
        <authorList>
            <person name="Afonso C.L."/>
            <person name="Miller P.J."/>
            <person name="Scott M.A."/>
            <person name="Spackman E."/>
            <person name="Goraichik I."/>
            <person name="Dimitrov K.M."/>
            <person name="Suarez D.L."/>
            <person name="Swayne D.E."/>
        </authorList>
    </citation>
    <scope>NUCLEOTIDE SEQUENCE [LARGE SCALE GENOMIC DNA]</scope>
    <source>
        <strain evidence="2">PRJEB14757</strain>
    </source>
</reference>